<protein>
    <recommendedName>
        <fullName evidence="2">CCHC-type domain-containing protein</fullName>
    </recommendedName>
</protein>
<feature type="compositionally biased region" description="Acidic residues" evidence="1">
    <location>
        <begin position="368"/>
        <end position="379"/>
    </location>
</feature>
<feature type="compositionally biased region" description="Low complexity" evidence="1">
    <location>
        <begin position="25"/>
        <end position="36"/>
    </location>
</feature>
<reference evidence="4" key="2">
    <citation type="journal article" date="2018" name="Plant J.">
        <title>The Sorghum bicolor reference genome: improved assembly, gene annotations, a transcriptome atlas, and signatures of genome organization.</title>
        <authorList>
            <person name="McCormick R.F."/>
            <person name="Truong S.K."/>
            <person name="Sreedasyam A."/>
            <person name="Jenkins J."/>
            <person name="Shu S."/>
            <person name="Sims D."/>
            <person name="Kennedy M."/>
            <person name="Amirebrahimi M."/>
            <person name="Weers B.D."/>
            <person name="McKinley B."/>
            <person name="Mattison A."/>
            <person name="Morishige D.T."/>
            <person name="Grimwood J."/>
            <person name="Schmutz J."/>
            <person name="Mullet J.E."/>
        </authorList>
    </citation>
    <scope>NUCLEOTIDE SEQUENCE [LARGE SCALE GENOMIC DNA]</scope>
    <source>
        <strain evidence="4">cv. BTx623</strain>
    </source>
</reference>
<name>A0A1W0W2Z1_SORBI</name>
<feature type="region of interest" description="Disordered" evidence="1">
    <location>
        <begin position="251"/>
        <end position="284"/>
    </location>
</feature>
<feature type="compositionally biased region" description="Low complexity" evidence="1">
    <location>
        <begin position="713"/>
        <end position="730"/>
    </location>
</feature>
<evidence type="ECO:0000313" key="3">
    <source>
        <dbReference type="EMBL" id="OQU88723.1"/>
    </source>
</evidence>
<dbReference type="GO" id="GO:0003676">
    <property type="term" value="F:nucleic acid binding"/>
    <property type="evidence" value="ECO:0007669"/>
    <property type="project" value="InterPro"/>
</dbReference>
<feature type="region of interest" description="Disordered" evidence="1">
    <location>
        <begin position="595"/>
        <end position="628"/>
    </location>
</feature>
<feature type="compositionally biased region" description="Polar residues" evidence="1">
    <location>
        <begin position="683"/>
        <end position="694"/>
    </location>
</feature>
<organism evidence="3 4">
    <name type="scientific">Sorghum bicolor</name>
    <name type="common">Sorghum</name>
    <name type="synonym">Sorghum vulgare</name>
    <dbReference type="NCBI Taxonomy" id="4558"/>
    <lineage>
        <taxon>Eukaryota</taxon>
        <taxon>Viridiplantae</taxon>
        <taxon>Streptophyta</taxon>
        <taxon>Embryophyta</taxon>
        <taxon>Tracheophyta</taxon>
        <taxon>Spermatophyta</taxon>
        <taxon>Magnoliopsida</taxon>
        <taxon>Liliopsida</taxon>
        <taxon>Poales</taxon>
        <taxon>Poaceae</taxon>
        <taxon>PACMAD clade</taxon>
        <taxon>Panicoideae</taxon>
        <taxon>Andropogonodae</taxon>
        <taxon>Andropogoneae</taxon>
        <taxon>Sorghinae</taxon>
        <taxon>Sorghum</taxon>
    </lineage>
</organism>
<dbReference type="GO" id="GO:0008270">
    <property type="term" value="F:zinc ion binding"/>
    <property type="evidence" value="ECO:0007669"/>
    <property type="project" value="InterPro"/>
</dbReference>
<proteinExistence type="predicted"/>
<dbReference type="PANTHER" id="PTHR34303:SF3">
    <property type="entry name" value="CCHC-TYPE DOMAIN-CONTAINING PROTEIN"/>
    <property type="match status" value="1"/>
</dbReference>
<dbReference type="SMART" id="SM00343">
    <property type="entry name" value="ZnF_C2HC"/>
    <property type="match status" value="2"/>
</dbReference>
<feature type="compositionally biased region" description="Low complexity" evidence="1">
    <location>
        <begin position="336"/>
        <end position="346"/>
    </location>
</feature>
<dbReference type="InParanoid" id="A0A1W0W2Z1"/>
<dbReference type="SUPFAM" id="SSF57756">
    <property type="entry name" value="Retrovirus zinc finger-like domains"/>
    <property type="match status" value="1"/>
</dbReference>
<evidence type="ECO:0000313" key="4">
    <source>
        <dbReference type="Proteomes" id="UP000000768"/>
    </source>
</evidence>
<feature type="domain" description="CCHC-type" evidence="2">
    <location>
        <begin position="187"/>
        <end position="203"/>
    </location>
</feature>
<feature type="region of interest" description="Disordered" evidence="1">
    <location>
        <begin position="57"/>
        <end position="87"/>
    </location>
</feature>
<feature type="region of interest" description="Disordered" evidence="1">
    <location>
        <begin position="663"/>
        <end position="730"/>
    </location>
</feature>
<dbReference type="Proteomes" id="UP000000768">
    <property type="component" value="Chromosome 2"/>
</dbReference>
<evidence type="ECO:0000256" key="1">
    <source>
        <dbReference type="SAM" id="MobiDB-lite"/>
    </source>
</evidence>
<dbReference type="PANTHER" id="PTHR34303">
    <property type="entry name" value="OS01G0890400 PROTEIN-RELATED"/>
    <property type="match status" value="1"/>
</dbReference>
<reference evidence="3 4" key="1">
    <citation type="journal article" date="2009" name="Nature">
        <title>The Sorghum bicolor genome and the diversification of grasses.</title>
        <authorList>
            <person name="Paterson A.H."/>
            <person name="Bowers J.E."/>
            <person name="Bruggmann R."/>
            <person name="Dubchak I."/>
            <person name="Grimwood J."/>
            <person name="Gundlach H."/>
            <person name="Haberer G."/>
            <person name="Hellsten U."/>
            <person name="Mitros T."/>
            <person name="Poliakov A."/>
            <person name="Schmutz J."/>
            <person name="Spannagl M."/>
            <person name="Tang H."/>
            <person name="Wang X."/>
            <person name="Wicker T."/>
            <person name="Bharti A.K."/>
            <person name="Chapman J."/>
            <person name="Feltus F.A."/>
            <person name="Gowik U."/>
            <person name="Grigoriev I.V."/>
            <person name="Lyons E."/>
            <person name="Maher C.A."/>
            <person name="Martis M."/>
            <person name="Narechania A."/>
            <person name="Otillar R.P."/>
            <person name="Penning B.W."/>
            <person name="Salamov A.A."/>
            <person name="Wang Y."/>
            <person name="Zhang L."/>
            <person name="Carpita N.C."/>
            <person name="Freeling M."/>
            <person name="Gingle A.R."/>
            <person name="Hash C.T."/>
            <person name="Keller B."/>
            <person name="Klein P."/>
            <person name="Kresovich S."/>
            <person name="McCann M.C."/>
            <person name="Ming R."/>
            <person name="Peterson D.G."/>
            <person name="Mehboob-ur-Rahman"/>
            <person name="Ware D."/>
            <person name="Westhoff P."/>
            <person name="Mayer K.F."/>
            <person name="Messing J."/>
            <person name="Rokhsar D.S."/>
        </authorList>
    </citation>
    <scope>NUCLEOTIDE SEQUENCE [LARGE SCALE GENOMIC DNA]</scope>
    <source>
        <strain evidence="4">cv. BTx623</strain>
    </source>
</reference>
<dbReference type="InterPro" id="IPR036875">
    <property type="entry name" value="Znf_CCHC_sf"/>
</dbReference>
<dbReference type="Gramene" id="OQU88723">
    <property type="protein sequence ID" value="OQU88723"/>
    <property type="gene ID" value="SORBI_3002G080400"/>
</dbReference>
<dbReference type="STRING" id="4558.A0A1W0W2Z1"/>
<feature type="compositionally biased region" description="Pro residues" evidence="1">
    <location>
        <begin position="598"/>
        <end position="613"/>
    </location>
</feature>
<keyword evidence="4" id="KW-1185">Reference proteome</keyword>
<feature type="compositionally biased region" description="Pro residues" evidence="1">
    <location>
        <begin position="347"/>
        <end position="356"/>
    </location>
</feature>
<dbReference type="EMBL" id="CM000761">
    <property type="protein sequence ID" value="OQU88723.1"/>
    <property type="molecule type" value="Genomic_DNA"/>
</dbReference>
<feature type="region of interest" description="Disordered" evidence="1">
    <location>
        <begin position="302"/>
        <end position="388"/>
    </location>
</feature>
<feature type="domain" description="CCHC-type" evidence="2">
    <location>
        <begin position="206"/>
        <end position="222"/>
    </location>
</feature>
<dbReference type="AlphaFoldDB" id="A0A1W0W2Z1"/>
<accession>A0A1W0W2Z1</accession>
<gene>
    <name evidence="3" type="ORF">SORBI_3002G080400</name>
</gene>
<feature type="region of interest" description="Disordered" evidence="1">
    <location>
        <begin position="1"/>
        <end position="36"/>
    </location>
</feature>
<dbReference type="InterPro" id="IPR001878">
    <property type="entry name" value="Znf_CCHC"/>
</dbReference>
<evidence type="ECO:0000259" key="2">
    <source>
        <dbReference type="SMART" id="SM00343"/>
    </source>
</evidence>
<sequence>MAASELLAPPAAGDTASPSQPLPHSTQCPTSTSSTACPVPVVSVAASAARPRAADALASSPVLPATSPGSRSEAPCHHAPTAPLSASSSKLGVLLRHKILKDLHSTIVPSQIAPSPKPALGAVPTTLTRGAVGRLVDSGRTAVKNGKVAGLLLHKDPKPTYRDIALTPPRHNFRTTKAPVPILSQSVCFRCLSPDHSVSACRDPVRCRNCRRSGHRQFDCKMPLADALSRGQRRPPSIFVPASSRAVHAVPFPLGDKPARPAEPTSPRQTPPSEATDFELVRPSSTIKLATAPECLSIDKFSVDGRGKAPTSSFPPPGGDIGGHSRSPPPSPSPPRASSTPGIPAIPALPPAPAAAPPSVDVGTNTSDDYEEVESDESNESSSSSISWTGQPRSLAAWVSPGDLSVLDRLLFAFIEPPIPTADLNRLLRAALASVEPLMPVEFLPSSRGAMIFRCVDMAARERLYGHGIIHIEGVQVSLQRPEECTNRFFRLPEWIAFVHVDDFPIEHWQLDKIRASLSGFCNVLEIDPSCLSGDYYGPLRLLLEVYDRLDIPVEVAVSAVRGCARFGGVVHIRPIRVWHRSDQLNDDGDLVPFFGNAPPPPPRGPQLGPTPPFWREQQRRPPPHPVNGMFPYALGDGPASIIGLSWAMAKCAILGLLRRHSNKESPAPPSALEDATSEESVSEFSFDNAQADSSLPPPPNPDVLLQEPPVPRIGGARPRSRAPAAMAPTRQSVRLAARANGNYVEVKDQACRRKALANSLNGCSPALKRQVKKRNILARNKIPLSVADIRKLVTAAGVSCSGAASIGVATNVVE</sequence>
<dbReference type="Gene3D" id="4.10.60.10">
    <property type="entry name" value="Zinc finger, CCHC-type"/>
    <property type="match status" value="1"/>
</dbReference>
<dbReference type="OMA" id="DPVRCRN"/>